<evidence type="ECO:0000256" key="1">
    <source>
        <dbReference type="SAM" id="SignalP"/>
    </source>
</evidence>
<accession>A0A5D4GLR5</accession>
<dbReference type="InterPro" id="IPR013361">
    <property type="entry name" value="Pilus_CpaD"/>
</dbReference>
<sequence>MPEVLSKNAPRLSVLVIAAAALMAGCANRDSVHVGSIPDDYRTSHPIVIGEKEKKVDIPVAYSDTRLSRVQRVAVDGFIANYDRSAAPVVTVMTPHGSGNQHAASLVAADMVKRLRAAGVPEGRVLHQPYQAADYGDSAPIRLAYSEMTASVGQCGRWPADMLDDSNNKHWANFGCSYQNNLAAQVANPADFLGPRKPTEIDTTRRGVTLDDYRRRVTQWESEVDY</sequence>
<dbReference type="EMBL" id="VSZS01000068">
    <property type="protein sequence ID" value="TYR29746.1"/>
    <property type="molecule type" value="Genomic_DNA"/>
</dbReference>
<dbReference type="NCBIfam" id="TIGR02522">
    <property type="entry name" value="pilus_cpaD"/>
    <property type="match status" value="1"/>
</dbReference>
<evidence type="ECO:0000313" key="3">
    <source>
        <dbReference type="Proteomes" id="UP000323258"/>
    </source>
</evidence>
<protein>
    <submittedName>
        <fullName evidence="2">Pilus assembly protein CpaD</fullName>
    </submittedName>
</protein>
<dbReference type="PROSITE" id="PS51257">
    <property type="entry name" value="PROKAR_LIPOPROTEIN"/>
    <property type="match status" value="1"/>
</dbReference>
<feature type="chain" id="PRO_5022674771" evidence="1">
    <location>
        <begin position="30"/>
        <end position="226"/>
    </location>
</feature>
<dbReference type="InterPro" id="IPR019027">
    <property type="entry name" value="Pilus_biogenesis_CpaD-related"/>
</dbReference>
<evidence type="ECO:0000313" key="2">
    <source>
        <dbReference type="EMBL" id="TYR29746.1"/>
    </source>
</evidence>
<name>A0A5D4GLR5_9HYPH</name>
<dbReference type="Proteomes" id="UP000323258">
    <property type="component" value="Unassembled WGS sequence"/>
</dbReference>
<comment type="caution">
    <text evidence="2">The sequence shown here is derived from an EMBL/GenBank/DDBJ whole genome shotgun (WGS) entry which is preliminary data.</text>
</comment>
<proteinExistence type="predicted"/>
<dbReference type="OrthoDB" id="9802674at2"/>
<reference evidence="2 3" key="1">
    <citation type="submission" date="2019-08" db="EMBL/GenBank/DDBJ databases">
        <authorList>
            <person name="Seo Y.L."/>
        </authorList>
    </citation>
    <scope>NUCLEOTIDE SEQUENCE [LARGE SCALE GENOMIC DNA]</scope>
    <source>
        <strain evidence="2 3">MaA-C15</strain>
    </source>
</reference>
<organism evidence="2 3">
    <name type="scientific">Neoaquamicrobium microcysteis</name>
    <dbReference type="NCBI Taxonomy" id="2682781"/>
    <lineage>
        <taxon>Bacteria</taxon>
        <taxon>Pseudomonadati</taxon>
        <taxon>Pseudomonadota</taxon>
        <taxon>Alphaproteobacteria</taxon>
        <taxon>Hyphomicrobiales</taxon>
        <taxon>Phyllobacteriaceae</taxon>
        <taxon>Neoaquamicrobium</taxon>
    </lineage>
</organism>
<keyword evidence="1" id="KW-0732">Signal</keyword>
<dbReference type="AlphaFoldDB" id="A0A5D4GLR5"/>
<keyword evidence="3" id="KW-1185">Reference proteome</keyword>
<feature type="signal peptide" evidence="1">
    <location>
        <begin position="1"/>
        <end position="29"/>
    </location>
</feature>
<dbReference type="Pfam" id="PF09476">
    <property type="entry name" value="Pilus_CpaD"/>
    <property type="match status" value="1"/>
</dbReference>
<gene>
    <name evidence="2" type="ORF">FY036_23190</name>
</gene>
<dbReference type="RefSeq" id="WP_148917054.1">
    <property type="nucleotide sequence ID" value="NZ_VSZS01000068.1"/>
</dbReference>
<reference evidence="2 3" key="2">
    <citation type="submission" date="2019-09" db="EMBL/GenBank/DDBJ databases">
        <title>Mesorhizobium sp. MaA-C15 isolated from Microcystis aeruginosa.</title>
        <authorList>
            <person name="Jeong S.E."/>
            <person name="Jin H.M."/>
            <person name="Jeon C.O."/>
        </authorList>
    </citation>
    <scope>NUCLEOTIDE SEQUENCE [LARGE SCALE GENOMIC DNA]</scope>
    <source>
        <strain evidence="2 3">MaA-C15</strain>
    </source>
</reference>